<dbReference type="PROSITE" id="PS52002">
    <property type="entry name" value="SM"/>
    <property type="match status" value="1"/>
</dbReference>
<dbReference type="InterPro" id="IPR010920">
    <property type="entry name" value="LSM_dom_sf"/>
</dbReference>
<dbReference type="GO" id="GO:0000932">
    <property type="term" value="C:P-body"/>
    <property type="evidence" value="ECO:0007669"/>
    <property type="project" value="TreeGrafter"/>
</dbReference>
<dbReference type="SMART" id="SM01199">
    <property type="entry name" value="FDF"/>
    <property type="match status" value="1"/>
</dbReference>
<dbReference type="Pfam" id="PF12701">
    <property type="entry name" value="LSM14"/>
    <property type="match status" value="1"/>
</dbReference>
<dbReference type="InterPro" id="IPR019050">
    <property type="entry name" value="FDF_dom"/>
</dbReference>
<keyword evidence="7" id="KW-1185">Reference proteome</keyword>
<dbReference type="InterPro" id="IPR025609">
    <property type="entry name" value="Lsm14-like_N"/>
</dbReference>
<dbReference type="PROSITE" id="PS51513">
    <property type="entry name" value="FFD"/>
    <property type="match status" value="1"/>
</dbReference>
<evidence type="ECO:0000259" key="3">
    <source>
        <dbReference type="PROSITE" id="PS51512"/>
    </source>
</evidence>
<evidence type="ECO:0000256" key="2">
    <source>
        <dbReference type="SAM" id="MobiDB-lite"/>
    </source>
</evidence>
<feature type="compositionally biased region" description="Basic and acidic residues" evidence="2">
    <location>
        <begin position="496"/>
        <end position="507"/>
    </location>
</feature>
<sequence>MGDSTTSPSSSSTADSYLGSFISVTSKYEIRYEGFLYHLNPQDSTLGLRDVKSYGTEGRNKNGQQVAPSDKVYEYILFRGSDIKDLRVITAAPVQTEEPIYNDPAIIQSNSNMRPLSSSKTVSATVGSLPEYNMYAEPPAPNAKGYQNILPSYPSETLSGLWGTSHTTHNTASTYGMQTQWQGYGASNIPYDKSPVRSSATSSSIYLTTTPTLSSEQLSTPYADPVPSKPSLPVHQSTLISSNGLTMPSLLTYQNTTSIEPRVVNKVALHPASLLPIQSFPNSVTSSSVPIVDPQQVFLTPNLSQPKLTEHSLAKTLHPDQKDIGIMSSANLSYSSPAATAVQPPLLPLPPPWQKLHSPQFTEEFDFQAMNEKFNKDEVWGYLGKANQREKVEGMQEKGMSTLEPGDDSPKLMSKIDAKPAYNKDDFFDSISCNSVGRGTRNGHNWFPERMKLDSQTLGSFQQRTQFGYGGHRESGVGEHHGSYNNRQRGHNYGHRGHEGGRGHMER</sequence>
<dbReference type="SMART" id="SM01271">
    <property type="entry name" value="LSM14"/>
    <property type="match status" value="1"/>
</dbReference>
<dbReference type="PROSITE" id="PS51512">
    <property type="entry name" value="DFDF"/>
    <property type="match status" value="1"/>
</dbReference>
<feature type="domain" description="FFD box profile" evidence="4">
    <location>
        <begin position="420"/>
        <end position="435"/>
    </location>
</feature>
<dbReference type="GO" id="GO:0034063">
    <property type="term" value="P:stress granule assembly"/>
    <property type="evidence" value="ECO:0007669"/>
    <property type="project" value="TreeGrafter"/>
</dbReference>
<dbReference type="PANTHER" id="PTHR13586">
    <property type="entry name" value="SCD6 PROTEIN-RELATED"/>
    <property type="match status" value="1"/>
</dbReference>
<dbReference type="InterPro" id="IPR047575">
    <property type="entry name" value="Sm"/>
</dbReference>
<dbReference type="CDD" id="cd01736">
    <property type="entry name" value="LSm14_N"/>
    <property type="match status" value="1"/>
</dbReference>
<name>A0A9N7NKZ9_STRHE</name>
<dbReference type="Pfam" id="PF09532">
    <property type="entry name" value="FDF"/>
    <property type="match status" value="1"/>
</dbReference>
<reference evidence="6" key="1">
    <citation type="submission" date="2019-12" db="EMBL/GenBank/DDBJ databases">
        <authorList>
            <person name="Scholes J."/>
        </authorList>
    </citation>
    <scope>NUCLEOTIDE SEQUENCE</scope>
</reference>
<dbReference type="Proteomes" id="UP001153555">
    <property type="component" value="Unassembled WGS sequence"/>
</dbReference>
<evidence type="ECO:0000256" key="1">
    <source>
        <dbReference type="PROSITE-ProRule" id="PRU00846"/>
    </source>
</evidence>
<feature type="region of interest" description="Disordered" evidence="2">
    <location>
        <begin position="475"/>
        <end position="507"/>
    </location>
</feature>
<dbReference type="GO" id="GO:0003729">
    <property type="term" value="F:mRNA binding"/>
    <property type="evidence" value="ECO:0007669"/>
    <property type="project" value="TreeGrafter"/>
</dbReference>
<dbReference type="InterPro" id="IPR025762">
    <property type="entry name" value="DFDF"/>
</dbReference>
<proteinExistence type="predicted"/>
<gene>
    <name evidence="6" type="ORF">SHERM_27208</name>
</gene>
<protein>
    <submittedName>
        <fullName evidence="6">Decapping 5-like protein</fullName>
    </submittedName>
</protein>
<evidence type="ECO:0000313" key="6">
    <source>
        <dbReference type="EMBL" id="CAA0831896.1"/>
    </source>
</evidence>
<dbReference type="Gene3D" id="2.30.30.100">
    <property type="match status" value="1"/>
</dbReference>
<feature type="domain" description="DFDF" evidence="3">
    <location>
        <begin position="353"/>
        <end position="389"/>
    </location>
</feature>
<feature type="domain" description="Sm" evidence="5">
    <location>
        <begin position="9"/>
        <end position="92"/>
    </location>
</feature>
<dbReference type="AlphaFoldDB" id="A0A9N7NKZ9"/>
<evidence type="ECO:0000313" key="7">
    <source>
        <dbReference type="Proteomes" id="UP001153555"/>
    </source>
</evidence>
<feature type="short sequence motif" description="FFD box" evidence="1">
    <location>
        <begin position="420"/>
        <end position="435"/>
    </location>
</feature>
<dbReference type="PANTHER" id="PTHR13586:SF23">
    <property type="entry name" value="DECAPPING 5-LIKE PROTEIN-RELATED"/>
    <property type="match status" value="1"/>
</dbReference>
<accession>A0A9N7NKZ9</accession>
<dbReference type="InterPro" id="IPR025761">
    <property type="entry name" value="FFD_box"/>
</dbReference>
<evidence type="ECO:0000259" key="4">
    <source>
        <dbReference type="PROSITE" id="PS51513"/>
    </source>
</evidence>
<comment type="caution">
    <text evidence="6">The sequence shown here is derived from an EMBL/GenBank/DDBJ whole genome shotgun (WGS) entry which is preliminary data.</text>
</comment>
<dbReference type="SUPFAM" id="SSF50182">
    <property type="entry name" value="Sm-like ribonucleoproteins"/>
    <property type="match status" value="1"/>
</dbReference>
<evidence type="ECO:0000259" key="5">
    <source>
        <dbReference type="PROSITE" id="PS52002"/>
    </source>
</evidence>
<dbReference type="GO" id="GO:0033962">
    <property type="term" value="P:P-body assembly"/>
    <property type="evidence" value="ECO:0007669"/>
    <property type="project" value="TreeGrafter"/>
</dbReference>
<organism evidence="6 7">
    <name type="scientific">Striga hermonthica</name>
    <name type="common">Purple witchweed</name>
    <name type="synonym">Buchnera hermonthica</name>
    <dbReference type="NCBI Taxonomy" id="68872"/>
    <lineage>
        <taxon>Eukaryota</taxon>
        <taxon>Viridiplantae</taxon>
        <taxon>Streptophyta</taxon>
        <taxon>Embryophyta</taxon>
        <taxon>Tracheophyta</taxon>
        <taxon>Spermatophyta</taxon>
        <taxon>Magnoliopsida</taxon>
        <taxon>eudicotyledons</taxon>
        <taxon>Gunneridae</taxon>
        <taxon>Pentapetalae</taxon>
        <taxon>asterids</taxon>
        <taxon>lamiids</taxon>
        <taxon>Lamiales</taxon>
        <taxon>Orobanchaceae</taxon>
        <taxon>Buchnereae</taxon>
        <taxon>Striga</taxon>
    </lineage>
</organism>
<dbReference type="EMBL" id="CACSLK010027833">
    <property type="protein sequence ID" value="CAA0831896.1"/>
    <property type="molecule type" value="Genomic_DNA"/>
</dbReference>
<dbReference type="OrthoDB" id="21539at2759"/>